<feature type="region of interest" description="Disordered" evidence="8">
    <location>
        <begin position="250"/>
        <end position="277"/>
    </location>
</feature>
<keyword evidence="4" id="KW-0808">Transferase</keyword>
<dbReference type="GO" id="GO:0008270">
    <property type="term" value="F:zinc ion binding"/>
    <property type="evidence" value="ECO:0007669"/>
    <property type="project" value="InterPro"/>
</dbReference>
<feature type="domain" description="Post-SET" evidence="11">
    <location>
        <begin position="557"/>
        <end position="573"/>
    </location>
</feature>
<sequence>MWEASPPPEEDWGDDANRAWPVKRVVDEYVDAFGVKKYEIKWDDWSRPDGTNTTWEEALIGNEELIAEWEARQAGKRSTLAKKSLSLPVAPMPDQLWQEDRTVELSRAYEEKLREARRRNIRKTYENWDKVKRIGPAARDTSGDDGDDHDEDEDMDDAVSERSQRPRRSLTSEDMSRDGRIRPGAGPRPPQTGRPDRTPSPPHASESDVAEELSCNSVPLSRLIRGKRPVTPPATSRVASRSLAVIARPTKVLPKRAARHSSELSSPSRSRRDQRKALQEEWRQAVVRAGAASVRIVNEVNSDKTPPIPDGFRYIERQYARAPDVPQSAEALNCLVMCECDDICTDAGACQCQDPSDIINDFEEREFAYDHERHFRFNVPPGVDVIECNKTCTCPRLCPNRVAQLPRDVPLEIFRTADRGWGVRATITVHKGKVIGIYTGELIRRDEADLRVDHRSYIFDLDMHEGPESEIDESQRFSVDSYAVGNWSRFLNHSCEPNLQVYPVVWDTIPEANQPYLAFVATQTIHARTELTIDYDPNATLRRKKGKSRAAARIPPGATACKCGANVCRGWVRV</sequence>
<proteinExistence type="predicted"/>
<dbReference type="InterPro" id="IPR007728">
    <property type="entry name" value="Pre-SET_dom"/>
</dbReference>
<name>A0A8E2B2Y0_9APHY</name>
<evidence type="ECO:0000259" key="11">
    <source>
        <dbReference type="PROSITE" id="PS50868"/>
    </source>
</evidence>
<dbReference type="Gene3D" id="2.40.50.40">
    <property type="match status" value="1"/>
</dbReference>
<keyword evidence="7" id="KW-0862">Zinc</keyword>
<comment type="subcellular location">
    <subcellularLocation>
        <location evidence="1">Chromosome</location>
    </subcellularLocation>
</comment>
<feature type="region of interest" description="Disordered" evidence="8">
    <location>
        <begin position="136"/>
        <end position="214"/>
    </location>
</feature>
<evidence type="ECO:0000259" key="10">
    <source>
        <dbReference type="PROSITE" id="PS50867"/>
    </source>
</evidence>
<evidence type="ECO:0000256" key="5">
    <source>
        <dbReference type="ARBA" id="ARBA00022691"/>
    </source>
</evidence>
<evidence type="ECO:0000313" key="13">
    <source>
        <dbReference type="Proteomes" id="UP000250043"/>
    </source>
</evidence>
<dbReference type="InterPro" id="IPR050973">
    <property type="entry name" value="H3K9_Histone-Lys_N-MTase"/>
</dbReference>
<keyword evidence="3" id="KW-0489">Methyltransferase</keyword>
<dbReference type="SMART" id="SM00468">
    <property type="entry name" value="PreSET"/>
    <property type="match status" value="1"/>
</dbReference>
<evidence type="ECO:0000256" key="1">
    <source>
        <dbReference type="ARBA" id="ARBA00004286"/>
    </source>
</evidence>
<organism evidence="12 13">
    <name type="scientific">Obba rivulosa</name>
    <dbReference type="NCBI Taxonomy" id="1052685"/>
    <lineage>
        <taxon>Eukaryota</taxon>
        <taxon>Fungi</taxon>
        <taxon>Dikarya</taxon>
        <taxon>Basidiomycota</taxon>
        <taxon>Agaricomycotina</taxon>
        <taxon>Agaricomycetes</taxon>
        <taxon>Polyporales</taxon>
        <taxon>Gelatoporiaceae</taxon>
        <taxon>Obba</taxon>
    </lineage>
</organism>
<dbReference type="AlphaFoldDB" id="A0A8E2B2Y0"/>
<dbReference type="PROSITE" id="PS50868">
    <property type="entry name" value="POST_SET"/>
    <property type="match status" value="1"/>
</dbReference>
<feature type="domain" description="SET" evidence="9">
    <location>
        <begin position="409"/>
        <end position="536"/>
    </location>
</feature>
<keyword evidence="5" id="KW-0949">S-adenosyl-L-methionine</keyword>
<feature type="compositionally biased region" description="Acidic residues" evidence="8">
    <location>
        <begin position="143"/>
        <end position="158"/>
    </location>
</feature>
<dbReference type="PROSITE" id="PS50867">
    <property type="entry name" value="PRE_SET"/>
    <property type="match status" value="1"/>
</dbReference>
<dbReference type="Pfam" id="PF05033">
    <property type="entry name" value="Pre-SET"/>
    <property type="match status" value="1"/>
</dbReference>
<evidence type="ECO:0000256" key="4">
    <source>
        <dbReference type="ARBA" id="ARBA00022679"/>
    </source>
</evidence>
<reference evidence="12 13" key="1">
    <citation type="submission" date="2016-07" db="EMBL/GenBank/DDBJ databases">
        <title>Draft genome of the white-rot fungus Obba rivulosa 3A-2.</title>
        <authorList>
            <consortium name="DOE Joint Genome Institute"/>
            <person name="Miettinen O."/>
            <person name="Riley R."/>
            <person name="Acob R."/>
            <person name="Barry K."/>
            <person name="Cullen D."/>
            <person name="De Vries R."/>
            <person name="Hainaut M."/>
            <person name="Hatakka A."/>
            <person name="Henrissat B."/>
            <person name="Hilden K."/>
            <person name="Kuo R."/>
            <person name="Labutti K."/>
            <person name="Lipzen A."/>
            <person name="Makela M.R."/>
            <person name="Sandor L."/>
            <person name="Spatafora J.W."/>
            <person name="Grigoriev I.V."/>
            <person name="Hibbett D.S."/>
        </authorList>
    </citation>
    <scope>NUCLEOTIDE SEQUENCE [LARGE SCALE GENOMIC DNA]</scope>
    <source>
        <strain evidence="12 13">3A-2</strain>
    </source>
</reference>
<dbReference type="CDD" id="cd00024">
    <property type="entry name" value="CD_CSD"/>
    <property type="match status" value="1"/>
</dbReference>
<feature type="compositionally biased region" description="Basic and acidic residues" evidence="8">
    <location>
        <begin position="159"/>
        <end position="181"/>
    </location>
</feature>
<dbReference type="InterPro" id="IPR003616">
    <property type="entry name" value="Post-SET_dom"/>
</dbReference>
<keyword evidence="6" id="KW-0479">Metal-binding</keyword>
<evidence type="ECO:0000256" key="2">
    <source>
        <dbReference type="ARBA" id="ARBA00022454"/>
    </source>
</evidence>
<dbReference type="EMBL" id="KV722365">
    <property type="protein sequence ID" value="OCH92672.1"/>
    <property type="molecule type" value="Genomic_DNA"/>
</dbReference>
<dbReference type="InterPro" id="IPR046341">
    <property type="entry name" value="SET_dom_sf"/>
</dbReference>
<dbReference type="SUPFAM" id="SSF82199">
    <property type="entry name" value="SET domain"/>
    <property type="match status" value="1"/>
</dbReference>
<evidence type="ECO:0000256" key="7">
    <source>
        <dbReference type="ARBA" id="ARBA00022833"/>
    </source>
</evidence>
<protein>
    <submittedName>
        <fullName evidence="12">SET domain-containing protein</fullName>
    </submittedName>
</protein>
<evidence type="ECO:0000259" key="9">
    <source>
        <dbReference type="PROSITE" id="PS50280"/>
    </source>
</evidence>
<evidence type="ECO:0000313" key="12">
    <source>
        <dbReference type="EMBL" id="OCH92672.1"/>
    </source>
</evidence>
<dbReference type="PANTHER" id="PTHR46223:SF3">
    <property type="entry name" value="HISTONE-LYSINE N-METHYLTRANSFERASE SET-23"/>
    <property type="match status" value="1"/>
</dbReference>
<dbReference type="GO" id="GO:0005634">
    <property type="term" value="C:nucleus"/>
    <property type="evidence" value="ECO:0007669"/>
    <property type="project" value="InterPro"/>
</dbReference>
<dbReference type="OrthoDB" id="308383at2759"/>
<evidence type="ECO:0000256" key="6">
    <source>
        <dbReference type="ARBA" id="ARBA00022723"/>
    </source>
</evidence>
<dbReference type="PROSITE" id="PS50280">
    <property type="entry name" value="SET"/>
    <property type="match status" value="1"/>
</dbReference>
<dbReference type="GO" id="GO:0032259">
    <property type="term" value="P:methylation"/>
    <property type="evidence" value="ECO:0007669"/>
    <property type="project" value="UniProtKB-KW"/>
</dbReference>
<dbReference type="GO" id="GO:0042054">
    <property type="term" value="F:histone methyltransferase activity"/>
    <property type="evidence" value="ECO:0007669"/>
    <property type="project" value="InterPro"/>
</dbReference>
<accession>A0A8E2B2Y0</accession>
<feature type="domain" description="Pre-SET" evidence="10">
    <location>
        <begin position="336"/>
        <end position="406"/>
    </location>
</feature>
<evidence type="ECO:0000256" key="8">
    <source>
        <dbReference type="SAM" id="MobiDB-lite"/>
    </source>
</evidence>
<keyword evidence="2" id="KW-0158">Chromosome</keyword>
<dbReference type="PANTHER" id="PTHR46223">
    <property type="entry name" value="HISTONE-LYSINE N-METHYLTRANSFERASE SUV39H"/>
    <property type="match status" value="1"/>
</dbReference>
<feature type="compositionally biased region" description="Pro residues" evidence="8">
    <location>
        <begin position="186"/>
        <end position="202"/>
    </location>
</feature>
<keyword evidence="13" id="KW-1185">Reference proteome</keyword>
<evidence type="ECO:0000256" key="3">
    <source>
        <dbReference type="ARBA" id="ARBA00022603"/>
    </source>
</evidence>
<dbReference type="InterPro" id="IPR001214">
    <property type="entry name" value="SET_dom"/>
</dbReference>
<dbReference type="SMART" id="SM00317">
    <property type="entry name" value="SET"/>
    <property type="match status" value="1"/>
</dbReference>
<dbReference type="Pfam" id="PF00856">
    <property type="entry name" value="SET"/>
    <property type="match status" value="1"/>
</dbReference>
<dbReference type="Proteomes" id="UP000250043">
    <property type="component" value="Unassembled WGS sequence"/>
</dbReference>
<dbReference type="GO" id="GO:0005694">
    <property type="term" value="C:chromosome"/>
    <property type="evidence" value="ECO:0007669"/>
    <property type="project" value="UniProtKB-SubCell"/>
</dbReference>
<gene>
    <name evidence="12" type="ORF">OBBRIDRAFT_416563</name>
</gene>
<dbReference type="Gene3D" id="2.170.270.10">
    <property type="entry name" value="SET domain"/>
    <property type="match status" value="1"/>
</dbReference>